<keyword evidence="2" id="KW-0472">Membrane</keyword>
<accession>A0A9P4P5Y8</accession>
<feature type="transmembrane region" description="Helical" evidence="2">
    <location>
        <begin position="148"/>
        <end position="172"/>
    </location>
</feature>
<evidence type="ECO:0008006" key="5">
    <source>
        <dbReference type="Google" id="ProtNLM"/>
    </source>
</evidence>
<feature type="region of interest" description="Disordered" evidence="1">
    <location>
        <begin position="201"/>
        <end position="225"/>
    </location>
</feature>
<keyword evidence="2" id="KW-1133">Transmembrane helix</keyword>
<gene>
    <name evidence="3" type="ORF">P171DRAFT_490452</name>
</gene>
<keyword evidence="4" id="KW-1185">Reference proteome</keyword>
<organism evidence="3 4">
    <name type="scientific">Karstenula rhodostoma CBS 690.94</name>
    <dbReference type="NCBI Taxonomy" id="1392251"/>
    <lineage>
        <taxon>Eukaryota</taxon>
        <taxon>Fungi</taxon>
        <taxon>Dikarya</taxon>
        <taxon>Ascomycota</taxon>
        <taxon>Pezizomycotina</taxon>
        <taxon>Dothideomycetes</taxon>
        <taxon>Pleosporomycetidae</taxon>
        <taxon>Pleosporales</taxon>
        <taxon>Massarineae</taxon>
        <taxon>Didymosphaeriaceae</taxon>
        <taxon>Karstenula</taxon>
    </lineage>
</organism>
<protein>
    <recommendedName>
        <fullName evidence="5">Mid2 domain-containing protein</fullName>
    </recommendedName>
</protein>
<evidence type="ECO:0000256" key="1">
    <source>
        <dbReference type="SAM" id="MobiDB-lite"/>
    </source>
</evidence>
<dbReference type="AlphaFoldDB" id="A0A9P4P5Y8"/>
<dbReference type="EMBL" id="MU001510">
    <property type="protein sequence ID" value="KAF2439000.1"/>
    <property type="molecule type" value="Genomic_DNA"/>
</dbReference>
<reference evidence="3" key="1">
    <citation type="journal article" date="2020" name="Stud. Mycol.">
        <title>101 Dothideomycetes genomes: a test case for predicting lifestyles and emergence of pathogens.</title>
        <authorList>
            <person name="Haridas S."/>
            <person name="Albert R."/>
            <person name="Binder M."/>
            <person name="Bloem J."/>
            <person name="Labutti K."/>
            <person name="Salamov A."/>
            <person name="Andreopoulos B."/>
            <person name="Baker S."/>
            <person name="Barry K."/>
            <person name="Bills G."/>
            <person name="Bluhm B."/>
            <person name="Cannon C."/>
            <person name="Castanera R."/>
            <person name="Culley D."/>
            <person name="Daum C."/>
            <person name="Ezra D."/>
            <person name="Gonzalez J."/>
            <person name="Henrissat B."/>
            <person name="Kuo A."/>
            <person name="Liang C."/>
            <person name="Lipzen A."/>
            <person name="Lutzoni F."/>
            <person name="Magnuson J."/>
            <person name="Mondo S."/>
            <person name="Nolan M."/>
            <person name="Ohm R."/>
            <person name="Pangilinan J."/>
            <person name="Park H.-J."/>
            <person name="Ramirez L."/>
            <person name="Alfaro M."/>
            <person name="Sun H."/>
            <person name="Tritt A."/>
            <person name="Yoshinaga Y."/>
            <person name="Zwiers L.-H."/>
            <person name="Turgeon B."/>
            <person name="Goodwin S."/>
            <person name="Spatafora J."/>
            <person name="Crous P."/>
            <person name="Grigoriev I."/>
        </authorList>
    </citation>
    <scope>NUCLEOTIDE SEQUENCE</scope>
    <source>
        <strain evidence="3">CBS 690.94</strain>
    </source>
</reference>
<name>A0A9P4P5Y8_9PLEO</name>
<comment type="caution">
    <text evidence="3">The sequence shown here is derived from an EMBL/GenBank/DDBJ whole genome shotgun (WGS) entry which is preliminary data.</text>
</comment>
<keyword evidence="2" id="KW-0812">Transmembrane</keyword>
<dbReference type="Proteomes" id="UP000799764">
    <property type="component" value="Unassembled WGS sequence"/>
</dbReference>
<feature type="region of interest" description="Disordered" evidence="1">
    <location>
        <begin position="106"/>
        <end position="141"/>
    </location>
</feature>
<evidence type="ECO:0000313" key="4">
    <source>
        <dbReference type="Proteomes" id="UP000799764"/>
    </source>
</evidence>
<evidence type="ECO:0000256" key="2">
    <source>
        <dbReference type="SAM" id="Phobius"/>
    </source>
</evidence>
<dbReference type="OrthoDB" id="5215637at2759"/>
<sequence length="225" mass="23542">MLAYQTEFVDPKMTSLSGESPAQGVTGQMEVTIQRGRDIQVTPCDGTESSDSWCYGKSRECCAKDSGLRKYRIAQHFGDPIPTELSSSSLSSSPFSLSPFPATSSSFSTAVPTTTRNSVPTSASQSTSSVPDAASESPPDTLSTGAKIGIGIGATFAALVLVALGALVARMVEMSNALSSKRPSRPVSSLSVPKWACETPVEMMSGPHSPLELPDNGSRSRTAQD</sequence>
<feature type="compositionally biased region" description="Low complexity" evidence="1">
    <location>
        <begin position="118"/>
        <end position="131"/>
    </location>
</feature>
<evidence type="ECO:0000313" key="3">
    <source>
        <dbReference type="EMBL" id="KAF2439000.1"/>
    </source>
</evidence>
<proteinExistence type="predicted"/>